<dbReference type="EMBL" id="BDIP01006288">
    <property type="protein sequence ID" value="GIQ90522.1"/>
    <property type="molecule type" value="Genomic_DNA"/>
</dbReference>
<evidence type="ECO:0000313" key="1">
    <source>
        <dbReference type="EMBL" id="GIQ90522.1"/>
    </source>
</evidence>
<sequence>SPGSIRTPPLPPTVYPPSCQFQSPLMYQPYQSDHGSQYSDSFRGRDVRYYVPIFMCVNDPQCQGDCHCPPRVHKTATPESRTEKLLLRPTLPRPSSRRISARPKRLIYAESKAKAIALKEGAATPVQPEPQG</sequence>
<feature type="non-terminal residue" evidence="1">
    <location>
        <position position="1"/>
    </location>
</feature>
<accession>A0A9K3GPG7</accession>
<gene>
    <name evidence="1" type="ORF">KIPB_013346</name>
</gene>
<dbReference type="AlphaFoldDB" id="A0A9K3GPG7"/>
<protein>
    <submittedName>
        <fullName evidence="1">Uncharacterized protein</fullName>
    </submittedName>
</protein>
<dbReference type="Proteomes" id="UP000265618">
    <property type="component" value="Unassembled WGS sequence"/>
</dbReference>
<name>A0A9K3GPG7_9EUKA</name>
<keyword evidence="2" id="KW-1185">Reference proteome</keyword>
<comment type="caution">
    <text evidence="1">The sequence shown here is derived from an EMBL/GenBank/DDBJ whole genome shotgun (WGS) entry which is preliminary data.</text>
</comment>
<evidence type="ECO:0000313" key="2">
    <source>
        <dbReference type="Proteomes" id="UP000265618"/>
    </source>
</evidence>
<organism evidence="1 2">
    <name type="scientific">Kipferlia bialata</name>
    <dbReference type="NCBI Taxonomy" id="797122"/>
    <lineage>
        <taxon>Eukaryota</taxon>
        <taxon>Metamonada</taxon>
        <taxon>Carpediemonas-like organisms</taxon>
        <taxon>Kipferlia</taxon>
    </lineage>
</organism>
<reference evidence="1 2" key="1">
    <citation type="journal article" date="2018" name="PLoS ONE">
        <title>The draft genome of Kipferlia bialata reveals reductive genome evolution in fornicate parasites.</title>
        <authorList>
            <person name="Tanifuji G."/>
            <person name="Takabayashi S."/>
            <person name="Kume K."/>
            <person name="Takagi M."/>
            <person name="Nakayama T."/>
            <person name="Kamikawa R."/>
            <person name="Inagaki Y."/>
            <person name="Hashimoto T."/>
        </authorList>
    </citation>
    <scope>NUCLEOTIDE SEQUENCE [LARGE SCALE GENOMIC DNA]</scope>
    <source>
        <strain evidence="1">NY0173</strain>
    </source>
</reference>
<proteinExistence type="predicted"/>